<sequence>MMKTSSLFFFLGGIVVLIILLIIVLIYWKIWRPAGIKSFISESKRHAASKDFFSGDLRSFFYFDFRTLKRATKNFHPDNLLGKGGFGPVYKGKLKDGRMVAVKKLSHERSQQGESEFLSEVRLITSIQHKNLVRLLGCCSDGSQRLLVYEFMKNGSLDHIVYGTKELFLNWETRFQIILGVARGLQYLHEDSHLRIVHRDIKASNILLDDKFQPRIGDFGLARFFPEDESYLSTKFAGTLKNTDLTLPSEMQYLPEYAWKLYERGRMLDLVDPRLRQHGSLVEKDVVRVINVAFFCLQLHPNFRPPMSEIVTMLTCTPEMVGTPTRPAFFNRIRRNKNNDIMSSLSWDTMPDPFPSSLQTESTPSQVHN</sequence>
<name>A0ABR2RQH4_9ROSI</name>
<proteinExistence type="predicted"/>
<dbReference type="PROSITE" id="PS00108">
    <property type="entry name" value="PROTEIN_KINASE_ST"/>
    <property type="match status" value="1"/>
</dbReference>
<keyword evidence="1" id="KW-0808">Transferase</keyword>
<accession>A0ABR2RQH4</accession>
<evidence type="ECO:0000259" key="6">
    <source>
        <dbReference type="PROSITE" id="PS50011"/>
    </source>
</evidence>
<dbReference type="SUPFAM" id="SSF56112">
    <property type="entry name" value="Protein kinase-like (PK-like)"/>
    <property type="match status" value="1"/>
</dbReference>
<dbReference type="SMART" id="SM00220">
    <property type="entry name" value="S_TKc"/>
    <property type="match status" value="1"/>
</dbReference>
<protein>
    <recommendedName>
        <fullName evidence="6">Protein kinase domain-containing protein</fullName>
    </recommendedName>
</protein>
<evidence type="ECO:0000256" key="5">
    <source>
        <dbReference type="SAM" id="Phobius"/>
    </source>
</evidence>
<evidence type="ECO:0000256" key="3">
    <source>
        <dbReference type="ARBA" id="ARBA00022777"/>
    </source>
</evidence>
<evidence type="ECO:0000313" key="7">
    <source>
        <dbReference type="EMBL" id="KAK9015196.1"/>
    </source>
</evidence>
<feature type="domain" description="Protein kinase" evidence="6">
    <location>
        <begin position="75"/>
        <end position="369"/>
    </location>
</feature>
<dbReference type="Gene3D" id="1.10.510.10">
    <property type="entry name" value="Transferase(Phosphotransferase) domain 1"/>
    <property type="match status" value="2"/>
</dbReference>
<dbReference type="Proteomes" id="UP001396334">
    <property type="component" value="Unassembled WGS sequence"/>
</dbReference>
<keyword evidence="4" id="KW-0067">ATP-binding</keyword>
<evidence type="ECO:0000313" key="8">
    <source>
        <dbReference type="Proteomes" id="UP001396334"/>
    </source>
</evidence>
<dbReference type="InterPro" id="IPR000719">
    <property type="entry name" value="Prot_kinase_dom"/>
</dbReference>
<gene>
    <name evidence="7" type="ORF">V6N11_006313</name>
</gene>
<keyword evidence="8" id="KW-1185">Reference proteome</keyword>
<keyword evidence="5" id="KW-0472">Membrane</keyword>
<dbReference type="InterPro" id="IPR011009">
    <property type="entry name" value="Kinase-like_dom_sf"/>
</dbReference>
<evidence type="ECO:0000256" key="1">
    <source>
        <dbReference type="ARBA" id="ARBA00022679"/>
    </source>
</evidence>
<organism evidence="7 8">
    <name type="scientific">Hibiscus sabdariffa</name>
    <name type="common">roselle</name>
    <dbReference type="NCBI Taxonomy" id="183260"/>
    <lineage>
        <taxon>Eukaryota</taxon>
        <taxon>Viridiplantae</taxon>
        <taxon>Streptophyta</taxon>
        <taxon>Embryophyta</taxon>
        <taxon>Tracheophyta</taxon>
        <taxon>Spermatophyta</taxon>
        <taxon>Magnoliopsida</taxon>
        <taxon>eudicotyledons</taxon>
        <taxon>Gunneridae</taxon>
        <taxon>Pentapetalae</taxon>
        <taxon>rosids</taxon>
        <taxon>malvids</taxon>
        <taxon>Malvales</taxon>
        <taxon>Malvaceae</taxon>
        <taxon>Malvoideae</taxon>
        <taxon>Hibiscus</taxon>
    </lineage>
</organism>
<keyword evidence="2" id="KW-0547">Nucleotide-binding</keyword>
<keyword evidence="5" id="KW-1133">Transmembrane helix</keyword>
<dbReference type="EMBL" id="JBBPBN010000021">
    <property type="protein sequence ID" value="KAK9015196.1"/>
    <property type="molecule type" value="Genomic_DNA"/>
</dbReference>
<dbReference type="PROSITE" id="PS50011">
    <property type="entry name" value="PROTEIN_KINASE_DOM"/>
    <property type="match status" value="1"/>
</dbReference>
<feature type="transmembrane region" description="Helical" evidence="5">
    <location>
        <begin position="6"/>
        <end position="28"/>
    </location>
</feature>
<evidence type="ECO:0000256" key="4">
    <source>
        <dbReference type="ARBA" id="ARBA00022840"/>
    </source>
</evidence>
<dbReference type="Pfam" id="PF00069">
    <property type="entry name" value="Pkinase"/>
    <property type="match status" value="1"/>
</dbReference>
<keyword evidence="5" id="KW-0812">Transmembrane</keyword>
<dbReference type="Gene3D" id="3.30.200.20">
    <property type="entry name" value="Phosphorylase Kinase, domain 1"/>
    <property type="match status" value="1"/>
</dbReference>
<comment type="caution">
    <text evidence="7">The sequence shown here is derived from an EMBL/GenBank/DDBJ whole genome shotgun (WGS) entry which is preliminary data.</text>
</comment>
<keyword evidence="3" id="KW-0418">Kinase</keyword>
<dbReference type="InterPro" id="IPR052059">
    <property type="entry name" value="CR_Ser/Thr_kinase"/>
</dbReference>
<dbReference type="PANTHER" id="PTHR47973">
    <property type="entry name" value="CYSTEINE-RICH RECEPTOR-LIKE PROTEIN KINASE 3"/>
    <property type="match status" value="1"/>
</dbReference>
<reference evidence="7 8" key="1">
    <citation type="journal article" date="2024" name="G3 (Bethesda)">
        <title>Genome assembly of Hibiscus sabdariffa L. provides insights into metabolisms of medicinal natural products.</title>
        <authorList>
            <person name="Kim T."/>
        </authorList>
    </citation>
    <scope>NUCLEOTIDE SEQUENCE [LARGE SCALE GENOMIC DNA]</scope>
    <source>
        <strain evidence="7">TK-2024</strain>
        <tissue evidence="7">Old leaves</tissue>
    </source>
</reference>
<evidence type="ECO:0000256" key="2">
    <source>
        <dbReference type="ARBA" id="ARBA00022741"/>
    </source>
</evidence>
<dbReference type="InterPro" id="IPR008271">
    <property type="entry name" value="Ser/Thr_kinase_AS"/>
</dbReference>